<evidence type="ECO:0000313" key="1">
    <source>
        <dbReference type="EMBL" id="KAA6403490.1"/>
    </source>
</evidence>
<proteinExistence type="predicted"/>
<protein>
    <submittedName>
        <fullName evidence="1">Uncharacterized protein</fullName>
    </submittedName>
</protein>
<dbReference type="AlphaFoldDB" id="A0A5J4X8B0"/>
<name>A0A5J4X8B0_9EUKA</name>
<dbReference type="Proteomes" id="UP000324800">
    <property type="component" value="Unassembled WGS sequence"/>
</dbReference>
<comment type="caution">
    <text evidence="1">The sequence shown here is derived from an EMBL/GenBank/DDBJ whole genome shotgun (WGS) entry which is preliminary data.</text>
</comment>
<dbReference type="OrthoDB" id="10066471at2759"/>
<organism evidence="1 2">
    <name type="scientific">Streblomastix strix</name>
    <dbReference type="NCBI Taxonomy" id="222440"/>
    <lineage>
        <taxon>Eukaryota</taxon>
        <taxon>Metamonada</taxon>
        <taxon>Preaxostyla</taxon>
        <taxon>Oxymonadida</taxon>
        <taxon>Streblomastigidae</taxon>
        <taxon>Streblomastix</taxon>
    </lineage>
</organism>
<gene>
    <name evidence="1" type="ORF">EZS28_000988</name>
</gene>
<dbReference type="EMBL" id="SNRW01000094">
    <property type="protein sequence ID" value="KAA6403490.1"/>
    <property type="molecule type" value="Genomic_DNA"/>
</dbReference>
<sequence>MSSEQHKFIKYTGGKMYMCGSQTDVDRIHFVEGDTDSAYWGISGNPNEDFTQQFNAVISDRDFYNKNAKYFFPRIRGDVYDEKKILGLSIERQGIAMNSYKNDSARESIMLPIYIQFDSKRLFIQMKPKGEVIDITIHYRD</sequence>
<accession>A0A5J4X8B0</accession>
<evidence type="ECO:0000313" key="2">
    <source>
        <dbReference type="Proteomes" id="UP000324800"/>
    </source>
</evidence>
<reference evidence="1 2" key="1">
    <citation type="submission" date="2019-03" db="EMBL/GenBank/DDBJ databases">
        <title>Single cell metagenomics reveals metabolic interactions within the superorganism composed of flagellate Streblomastix strix and complex community of Bacteroidetes bacteria on its surface.</title>
        <authorList>
            <person name="Treitli S.C."/>
            <person name="Kolisko M."/>
            <person name="Husnik F."/>
            <person name="Keeling P."/>
            <person name="Hampl V."/>
        </authorList>
    </citation>
    <scope>NUCLEOTIDE SEQUENCE [LARGE SCALE GENOMIC DNA]</scope>
    <source>
        <strain evidence="1">ST1C</strain>
    </source>
</reference>